<dbReference type="PANTHER" id="PTHR24113">
    <property type="entry name" value="RAN GTPASE-ACTIVATING PROTEIN 1"/>
    <property type="match status" value="1"/>
</dbReference>
<dbReference type="Pfam" id="PF13516">
    <property type="entry name" value="LRR_6"/>
    <property type="match status" value="3"/>
</dbReference>
<keyword evidence="2" id="KW-0433">Leucine-rich repeat</keyword>
<dbReference type="SMART" id="SM00368">
    <property type="entry name" value="LRR_RI"/>
    <property type="match status" value="2"/>
</dbReference>
<dbReference type="GO" id="GO:0031267">
    <property type="term" value="F:small GTPase binding"/>
    <property type="evidence" value="ECO:0007669"/>
    <property type="project" value="TreeGrafter"/>
</dbReference>
<dbReference type="InterPro" id="IPR027038">
    <property type="entry name" value="RanGap"/>
</dbReference>
<organism evidence="4 5">
    <name type="scientific">Gonapodya prolifera (strain JEL478)</name>
    <name type="common">Monoblepharis prolifera</name>
    <dbReference type="NCBI Taxonomy" id="1344416"/>
    <lineage>
        <taxon>Eukaryota</taxon>
        <taxon>Fungi</taxon>
        <taxon>Fungi incertae sedis</taxon>
        <taxon>Chytridiomycota</taxon>
        <taxon>Chytridiomycota incertae sedis</taxon>
        <taxon>Monoblepharidomycetes</taxon>
        <taxon>Monoblepharidales</taxon>
        <taxon>Gonapodyaceae</taxon>
        <taxon>Gonapodya</taxon>
    </lineage>
</organism>
<evidence type="ECO:0000256" key="3">
    <source>
        <dbReference type="ARBA" id="ARBA00022737"/>
    </source>
</evidence>
<protein>
    <submittedName>
        <fullName evidence="4">RNI-like protein</fullName>
    </submittedName>
</protein>
<dbReference type="GO" id="GO:0005096">
    <property type="term" value="F:GTPase activator activity"/>
    <property type="evidence" value="ECO:0007669"/>
    <property type="project" value="UniProtKB-KW"/>
</dbReference>
<dbReference type="STRING" id="1344416.A0A139A223"/>
<name>A0A139A223_GONPJ</name>
<proteinExistence type="predicted"/>
<keyword evidence="3" id="KW-0677">Repeat</keyword>
<dbReference type="GO" id="GO:0005829">
    <property type="term" value="C:cytosol"/>
    <property type="evidence" value="ECO:0007669"/>
    <property type="project" value="TreeGrafter"/>
</dbReference>
<dbReference type="InterPro" id="IPR001611">
    <property type="entry name" value="Leu-rich_rpt"/>
</dbReference>
<dbReference type="EMBL" id="KQ965812">
    <property type="protein sequence ID" value="KXS10840.1"/>
    <property type="molecule type" value="Genomic_DNA"/>
</dbReference>
<dbReference type="InterPro" id="IPR032675">
    <property type="entry name" value="LRR_dom_sf"/>
</dbReference>
<dbReference type="GO" id="GO:0006913">
    <property type="term" value="P:nucleocytoplasmic transport"/>
    <property type="evidence" value="ECO:0007669"/>
    <property type="project" value="TreeGrafter"/>
</dbReference>
<dbReference type="OrthoDB" id="2112557at2759"/>
<dbReference type="GO" id="GO:0005634">
    <property type="term" value="C:nucleus"/>
    <property type="evidence" value="ECO:0007669"/>
    <property type="project" value="TreeGrafter"/>
</dbReference>
<evidence type="ECO:0000256" key="1">
    <source>
        <dbReference type="ARBA" id="ARBA00022468"/>
    </source>
</evidence>
<keyword evidence="5" id="KW-1185">Reference proteome</keyword>
<dbReference type="Gene3D" id="3.80.10.10">
    <property type="entry name" value="Ribonuclease Inhibitor"/>
    <property type="match status" value="1"/>
</dbReference>
<gene>
    <name evidence="4" type="ORF">M427DRAFT_458345</name>
</gene>
<evidence type="ECO:0000313" key="5">
    <source>
        <dbReference type="Proteomes" id="UP000070544"/>
    </source>
</evidence>
<reference evidence="4 5" key="1">
    <citation type="journal article" date="2015" name="Genome Biol. Evol.">
        <title>Phylogenomic analyses indicate that early fungi evolved digesting cell walls of algal ancestors of land plants.</title>
        <authorList>
            <person name="Chang Y."/>
            <person name="Wang S."/>
            <person name="Sekimoto S."/>
            <person name="Aerts A.L."/>
            <person name="Choi C."/>
            <person name="Clum A."/>
            <person name="LaButti K.M."/>
            <person name="Lindquist E.A."/>
            <person name="Yee Ngan C."/>
            <person name="Ohm R.A."/>
            <person name="Salamov A.A."/>
            <person name="Grigoriev I.V."/>
            <person name="Spatafora J.W."/>
            <person name="Berbee M.L."/>
        </authorList>
    </citation>
    <scope>NUCLEOTIDE SEQUENCE [LARGE SCALE GENOMIC DNA]</scope>
    <source>
        <strain evidence="4 5">JEL478</strain>
    </source>
</reference>
<dbReference type="SUPFAM" id="SSF52047">
    <property type="entry name" value="RNI-like"/>
    <property type="match status" value="1"/>
</dbReference>
<sequence length="177" mass="19810">MDCVTWSLFTHCMQVFFTDNRIGDDGAQVVADALKINMTLTKLLLRWNHIGVDGARAVADTLKVNTTLTQLILSDNGIGVDGARAVADALKVNKTLTELILEWCCSQHAVLEMMELRQLLMPSKSTQRSRNCIYKGIQLVRQLKEPSNPAQMLAVKLRCRIEWYCPLVFCVLGLSSL</sequence>
<accession>A0A139A223</accession>
<evidence type="ECO:0000313" key="4">
    <source>
        <dbReference type="EMBL" id="KXS10840.1"/>
    </source>
</evidence>
<keyword evidence="1" id="KW-0343">GTPase activation</keyword>
<dbReference type="PANTHER" id="PTHR24113:SF12">
    <property type="entry name" value="RAN GTPASE-ACTIVATING PROTEIN 1"/>
    <property type="match status" value="1"/>
</dbReference>
<dbReference type="Proteomes" id="UP000070544">
    <property type="component" value="Unassembled WGS sequence"/>
</dbReference>
<evidence type="ECO:0000256" key="2">
    <source>
        <dbReference type="ARBA" id="ARBA00022614"/>
    </source>
</evidence>
<dbReference type="AlphaFoldDB" id="A0A139A223"/>
<dbReference type="GO" id="GO:0048471">
    <property type="term" value="C:perinuclear region of cytoplasm"/>
    <property type="evidence" value="ECO:0007669"/>
    <property type="project" value="TreeGrafter"/>
</dbReference>